<comment type="caution">
    <text evidence="1">The sequence shown here is derived from an EMBL/GenBank/DDBJ whole genome shotgun (WGS) entry which is preliminary data.</text>
</comment>
<evidence type="ECO:0000313" key="2">
    <source>
        <dbReference type="Proteomes" id="UP000602510"/>
    </source>
</evidence>
<dbReference type="AlphaFoldDB" id="A0A833T583"/>
<sequence length="95" mass="10363">MDDLEDAVALVIALAGHAVSLAACVRQDDEPRQRHTASILHFDAIRHGAEGNRETTADMGMNKSYVIEIADAVARVLYRVAGNVFQFPTIRRGVS</sequence>
<accession>A0A833T583</accession>
<gene>
    <name evidence="1" type="ORF">GN244_ATG14051</name>
</gene>
<proteinExistence type="predicted"/>
<reference evidence="1" key="1">
    <citation type="submission" date="2020-04" db="EMBL/GenBank/DDBJ databases">
        <title>Hybrid Assembly of Korean Phytophthora infestans isolates.</title>
        <authorList>
            <person name="Prokchorchik M."/>
            <person name="Lee Y."/>
            <person name="Seo J."/>
            <person name="Cho J.-H."/>
            <person name="Park Y.-E."/>
            <person name="Jang D.-C."/>
            <person name="Im J.-S."/>
            <person name="Choi J.-G."/>
            <person name="Park H.-J."/>
            <person name="Lee G.-B."/>
            <person name="Lee Y.-G."/>
            <person name="Hong S.-Y."/>
            <person name="Cho K."/>
            <person name="Sohn K.H."/>
        </authorList>
    </citation>
    <scope>NUCLEOTIDE SEQUENCE</scope>
    <source>
        <strain evidence="1">KR_1_A1</strain>
    </source>
</reference>
<dbReference type="EMBL" id="WSZM01000393">
    <property type="protein sequence ID" value="KAF4034001.1"/>
    <property type="molecule type" value="Genomic_DNA"/>
</dbReference>
<keyword evidence="2" id="KW-1185">Reference proteome</keyword>
<dbReference type="Proteomes" id="UP000602510">
    <property type="component" value="Unassembled WGS sequence"/>
</dbReference>
<name>A0A833T583_PHYIN</name>
<organism evidence="1 2">
    <name type="scientific">Phytophthora infestans</name>
    <name type="common">Potato late blight agent</name>
    <name type="synonym">Botrytis infestans</name>
    <dbReference type="NCBI Taxonomy" id="4787"/>
    <lineage>
        <taxon>Eukaryota</taxon>
        <taxon>Sar</taxon>
        <taxon>Stramenopiles</taxon>
        <taxon>Oomycota</taxon>
        <taxon>Peronosporomycetes</taxon>
        <taxon>Peronosporales</taxon>
        <taxon>Peronosporaceae</taxon>
        <taxon>Phytophthora</taxon>
    </lineage>
</organism>
<protein>
    <submittedName>
        <fullName evidence="1">Uncharacterized protein</fullName>
    </submittedName>
</protein>
<evidence type="ECO:0000313" key="1">
    <source>
        <dbReference type="EMBL" id="KAF4034001.1"/>
    </source>
</evidence>